<dbReference type="AlphaFoldDB" id="A0A2N7FCX4"/>
<evidence type="ECO:0000256" key="8">
    <source>
        <dbReference type="ARBA" id="ARBA00022840"/>
    </source>
</evidence>
<keyword evidence="3 12" id="KW-0479">Metal-binding</keyword>
<evidence type="ECO:0000256" key="9">
    <source>
        <dbReference type="ARBA" id="ARBA00023125"/>
    </source>
</evidence>
<dbReference type="InterPro" id="IPR001650">
    <property type="entry name" value="Helicase_C-like"/>
</dbReference>
<gene>
    <name evidence="12" type="primary">priA</name>
    <name evidence="16" type="ORF">BCU17_18150</name>
</gene>
<comment type="similarity">
    <text evidence="12">Belongs to the helicase family. PriA subfamily.</text>
</comment>
<dbReference type="GO" id="GO:0006302">
    <property type="term" value="P:double-strand break repair"/>
    <property type="evidence" value="ECO:0007669"/>
    <property type="project" value="InterPro"/>
</dbReference>
<dbReference type="PROSITE" id="PS51192">
    <property type="entry name" value="HELICASE_ATP_BIND_1"/>
    <property type="match status" value="1"/>
</dbReference>
<evidence type="ECO:0000259" key="14">
    <source>
        <dbReference type="PROSITE" id="PS51192"/>
    </source>
</evidence>
<dbReference type="Gene3D" id="3.40.1440.60">
    <property type="entry name" value="PriA, 3(prime) DNA-binding domain"/>
    <property type="match status" value="1"/>
</dbReference>
<dbReference type="Pfam" id="PF18074">
    <property type="entry name" value="PriA_C"/>
    <property type="match status" value="1"/>
</dbReference>
<proteinExistence type="inferred from homology"/>
<dbReference type="GO" id="GO:0003677">
    <property type="term" value="F:DNA binding"/>
    <property type="evidence" value="ECO:0007669"/>
    <property type="project" value="UniProtKB-UniRule"/>
</dbReference>
<evidence type="ECO:0000256" key="3">
    <source>
        <dbReference type="ARBA" id="ARBA00022723"/>
    </source>
</evidence>
<comment type="catalytic activity">
    <reaction evidence="12">
        <text>Couples ATP hydrolysis with the unwinding of duplex DNA by translocating in the 3'-5' direction.</text>
        <dbReference type="EC" id="5.6.2.4"/>
    </reaction>
</comment>
<dbReference type="PANTHER" id="PTHR30580:SF0">
    <property type="entry name" value="PRIMOSOMAL PROTEIN N"/>
    <property type="match status" value="1"/>
</dbReference>
<feature type="binding site" evidence="12">
    <location>
        <position position="466"/>
    </location>
    <ligand>
        <name>Zn(2+)</name>
        <dbReference type="ChEBI" id="CHEBI:29105"/>
        <label>2</label>
    </ligand>
</feature>
<dbReference type="FunFam" id="3.40.50.300:FF:000489">
    <property type="entry name" value="Primosome assembly protein PriA"/>
    <property type="match status" value="1"/>
</dbReference>
<feature type="binding site" evidence="12">
    <location>
        <position position="479"/>
    </location>
    <ligand>
        <name>Zn(2+)</name>
        <dbReference type="ChEBI" id="CHEBI:29105"/>
        <label>1</label>
    </ligand>
</feature>
<dbReference type="PROSITE" id="PS51194">
    <property type="entry name" value="HELICASE_CTER"/>
    <property type="match status" value="1"/>
</dbReference>
<dbReference type="SUPFAM" id="SSF52540">
    <property type="entry name" value="P-loop containing nucleoside triphosphate hydrolases"/>
    <property type="match status" value="2"/>
</dbReference>
<feature type="binding site" evidence="12">
    <location>
        <position position="476"/>
    </location>
    <ligand>
        <name>Zn(2+)</name>
        <dbReference type="ChEBI" id="CHEBI:29105"/>
        <label>1</label>
    </ligand>
</feature>
<keyword evidence="6 12" id="KW-0347">Helicase</keyword>
<dbReference type="GO" id="GO:0005524">
    <property type="term" value="F:ATP binding"/>
    <property type="evidence" value="ECO:0007669"/>
    <property type="project" value="UniProtKB-UniRule"/>
</dbReference>
<feature type="binding site" evidence="12">
    <location>
        <position position="436"/>
    </location>
    <ligand>
        <name>Zn(2+)</name>
        <dbReference type="ChEBI" id="CHEBI:29105"/>
        <label>1</label>
    </ligand>
</feature>
<dbReference type="CDD" id="cd18804">
    <property type="entry name" value="SF2_C_priA"/>
    <property type="match status" value="1"/>
</dbReference>
<protein>
    <recommendedName>
        <fullName evidence="12">Replication restart protein PriA</fullName>
    </recommendedName>
    <alternativeName>
        <fullName evidence="12">ATP-dependent DNA helicase PriA</fullName>
        <ecNumber evidence="12">5.6.2.4</ecNumber>
    </alternativeName>
    <alternativeName>
        <fullName evidence="12">DNA 3'-5' helicase PriA</fullName>
    </alternativeName>
</protein>
<dbReference type="Pfam" id="PF17764">
    <property type="entry name" value="PriA_3primeBD"/>
    <property type="match status" value="1"/>
</dbReference>
<feature type="binding site" evidence="12">
    <location>
        <position position="463"/>
    </location>
    <ligand>
        <name>Zn(2+)</name>
        <dbReference type="ChEBI" id="CHEBI:29105"/>
        <label>2</label>
    </ligand>
</feature>
<evidence type="ECO:0000256" key="13">
    <source>
        <dbReference type="SAM" id="MobiDB-lite"/>
    </source>
</evidence>
<evidence type="ECO:0000256" key="10">
    <source>
        <dbReference type="ARBA" id="ARBA00023235"/>
    </source>
</evidence>
<dbReference type="InterPro" id="IPR005259">
    <property type="entry name" value="PriA"/>
</dbReference>
<dbReference type="FunFam" id="3.40.1440.60:FF:000001">
    <property type="entry name" value="Primosomal protein N"/>
    <property type="match status" value="1"/>
</dbReference>
<comment type="caution">
    <text evidence="16">The sequence shown here is derived from an EMBL/GenBank/DDBJ whole genome shotgun (WGS) entry which is preliminary data.</text>
</comment>
<dbReference type="NCBIfam" id="TIGR00595">
    <property type="entry name" value="priA"/>
    <property type="match status" value="1"/>
</dbReference>
<evidence type="ECO:0000256" key="7">
    <source>
        <dbReference type="ARBA" id="ARBA00022833"/>
    </source>
</evidence>
<name>A0A2N7FCX4_VIBSP</name>
<feature type="binding site" evidence="12">
    <location>
        <position position="445"/>
    </location>
    <ligand>
        <name>Zn(2+)</name>
        <dbReference type="ChEBI" id="CHEBI:29105"/>
        <label>2</label>
    </ligand>
</feature>
<dbReference type="GO" id="GO:1990077">
    <property type="term" value="C:primosome complex"/>
    <property type="evidence" value="ECO:0007669"/>
    <property type="project" value="UniProtKB-UniRule"/>
</dbReference>
<keyword evidence="5 12" id="KW-0378">Hydrolase</keyword>
<evidence type="ECO:0000259" key="15">
    <source>
        <dbReference type="PROSITE" id="PS51194"/>
    </source>
</evidence>
<comment type="function">
    <text evidence="12">Initiates the restart of stalled replication forks, which reloads the replicative helicase on sites other than the origin of replication. Recognizes and binds to abandoned replication forks and remodels them to uncover a helicase loading site. Promotes assembly of the primosome at these replication forks.</text>
</comment>
<organism evidence="16 17">
    <name type="scientific">Vibrio splendidus</name>
    <dbReference type="NCBI Taxonomy" id="29497"/>
    <lineage>
        <taxon>Bacteria</taxon>
        <taxon>Pseudomonadati</taxon>
        <taxon>Pseudomonadota</taxon>
        <taxon>Gammaproteobacteria</taxon>
        <taxon>Vibrionales</taxon>
        <taxon>Vibrionaceae</taxon>
        <taxon>Vibrio</taxon>
    </lineage>
</organism>
<evidence type="ECO:0000256" key="5">
    <source>
        <dbReference type="ARBA" id="ARBA00022801"/>
    </source>
</evidence>
<dbReference type="FunFam" id="3.40.50.300:FF:002172">
    <property type="entry name" value="Primosomal protein N"/>
    <property type="match status" value="1"/>
</dbReference>
<dbReference type="InterPro" id="IPR011545">
    <property type="entry name" value="DEAD/DEAH_box_helicase_dom"/>
</dbReference>
<comment type="catalytic activity">
    <reaction evidence="11 12">
        <text>ATP + H2O = ADP + phosphate + H(+)</text>
        <dbReference type="Rhea" id="RHEA:13065"/>
        <dbReference type="ChEBI" id="CHEBI:15377"/>
        <dbReference type="ChEBI" id="CHEBI:15378"/>
        <dbReference type="ChEBI" id="CHEBI:30616"/>
        <dbReference type="ChEBI" id="CHEBI:43474"/>
        <dbReference type="ChEBI" id="CHEBI:456216"/>
        <dbReference type="EC" id="5.6.2.4"/>
    </reaction>
</comment>
<evidence type="ECO:0000256" key="2">
    <source>
        <dbReference type="ARBA" id="ARBA00022705"/>
    </source>
</evidence>
<dbReference type="CDD" id="cd17929">
    <property type="entry name" value="DEXHc_priA"/>
    <property type="match status" value="1"/>
</dbReference>
<keyword evidence="2 12" id="KW-0235">DNA replication</keyword>
<evidence type="ECO:0000256" key="6">
    <source>
        <dbReference type="ARBA" id="ARBA00022806"/>
    </source>
</evidence>
<evidence type="ECO:0000256" key="11">
    <source>
        <dbReference type="ARBA" id="ARBA00048988"/>
    </source>
</evidence>
<sequence>MRPMIARVALPVPLDKQFDYKIPNHLFPIIGGRVSVPFGRQTLTGIVTALVNESEFELDKLKPIKALLDNQPVWPESVYSLLVWCSQFYQYPLGETLANALPSALRKGKAADFATLIEWQLTPSGRDQLMQGFGRAVKQAKVMHMLEHGPVPHQEFIDEEVGSAVLKTLEEKGWIESVEKKPKRQPWPSELENDQDKPKLNAEQAIAIATVNSQNDFSCFLLEGVTGSGKTEVYLNMIKPILDQGKQALVLVPEIGLTPQTINRFKRRFNVPVEVIHSGLNDSERLNAWLSARDKIAGIVIGTRSALFTPFADLGIIIVDEEHDASYKQQDSLRYHARDVAIMRAHKAQIPVVLGSATPAFETLHNAQIGKYSYLTLTSRAGVALPTTNKVLDVKGEYLESGLSASLIAEMQRHLKAGNQVMLFLNRRGFSPALMCHDCGWTAECKRCDAYYTYHQYSNEMRCHHCGSQQHIVHNCQGCGSANLVTVGVGTEQLEAQLGQLFPEYKTIRIDRDSTRRKGSLENALESIRKGEYQILIGTQMLAKGHHFPDVTLVALLDVDASLYSSDFRASERLAQLFTQVAGRAGRASKPGEVILQTHHPEHGLLQALLHKNYNHFAQTALAERKQAMLPPYTFMTLFRAEANDTRLVEEFLRQVRHTLESHPLFDQYCMVLGPTPAPLAKRAGKSRWQLILQTQTRSLMQKLLMSAKPAINMLPAAKKVRWSLDIEPQDLS</sequence>
<dbReference type="GO" id="GO:0016887">
    <property type="term" value="F:ATP hydrolysis activity"/>
    <property type="evidence" value="ECO:0007669"/>
    <property type="project" value="RHEA"/>
</dbReference>
<dbReference type="EMBL" id="MCWU01000020">
    <property type="protein sequence ID" value="PMJ67148.1"/>
    <property type="molecule type" value="Genomic_DNA"/>
</dbReference>
<dbReference type="InterPro" id="IPR027417">
    <property type="entry name" value="P-loop_NTPase"/>
</dbReference>
<dbReference type="GO" id="GO:0043138">
    <property type="term" value="F:3'-5' DNA helicase activity"/>
    <property type="evidence" value="ECO:0007669"/>
    <property type="project" value="UniProtKB-EC"/>
</dbReference>
<comment type="subunit">
    <text evidence="12">Component of the replication restart primosome.</text>
</comment>
<dbReference type="InterPro" id="IPR042115">
    <property type="entry name" value="PriA_3primeBD_sf"/>
</dbReference>
<feature type="region of interest" description="Disordered" evidence="13">
    <location>
        <begin position="177"/>
        <end position="196"/>
    </location>
</feature>
<dbReference type="PANTHER" id="PTHR30580">
    <property type="entry name" value="PRIMOSOMAL PROTEIN N"/>
    <property type="match status" value="1"/>
</dbReference>
<feature type="domain" description="Helicase C-terminal" evidence="15">
    <location>
        <begin position="449"/>
        <end position="630"/>
    </location>
</feature>
<keyword evidence="10 12" id="KW-0413">Isomerase</keyword>
<feature type="binding site" evidence="12">
    <location>
        <position position="448"/>
    </location>
    <ligand>
        <name>Zn(2+)</name>
        <dbReference type="ChEBI" id="CHEBI:29105"/>
        <label>2</label>
    </ligand>
</feature>
<dbReference type="GO" id="GO:0008270">
    <property type="term" value="F:zinc ion binding"/>
    <property type="evidence" value="ECO:0007669"/>
    <property type="project" value="UniProtKB-UniRule"/>
</dbReference>
<dbReference type="InterPro" id="IPR014001">
    <property type="entry name" value="Helicase_ATP-bd"/>
</dbReference>
<dbReference type="Gene3D" id="3.40.50.300">
    <property type="entry name" value="P-loop containing nucleotide triphosphate hydrolases"/>
    <property type="match status" value="2"/>
</dbReference>
<dbReference type="GO" id="GO:0006269">
    <property type="term" value="P:DNA replication, synthesis of primer"/>
    <property type="evidence" value="ECO:0007669"/>
    <property type="project" value="UniProtKB-KW"/>
</dbReference>
<keyword evidence="8 12" id="KW-0067">ATP-binding</keyword>
<dbReference type="SMART" id="SM00487">
    <property type="entry name" value="DEXDc"/>
    <property type="match status" value="1"/>
</dbReference>
<dbReference type="RefSeq" id="WP_102516284.1">
    <property type="nucleotide sequence ID" value="NZ_CAWNSM010000020.1"/>
</dbReference>
<dbReference type="InterPro" id="IPR040498">
    <property type="entry name" value="PriA_CRR"/>
</dbReference>
<keyword evidence="7 12" id="KW-0862">Zinc</keyword>
<dbReference type="EC" id="5.6.2.4" evidence="12"/>
<dbReference type="InterPro" id="IPR041236">
    <property type="entry name" value="PriA_C"/>
</dbReference>
<evidence type="ECO:0000256" key="1">
    <source>
        <dbReference type="ARBA" id="ARBA00022515"/>
    </source>
</evidence>
<dbReference type="Pfam" id="PF00270">
    <property type="entry name" value="DEAD"/>
    <property type="match status" value="1"/>
</dbReference>
<dbReference type="NCBIfam" id="NF004065">
    <property type="entry name" value="PRK05580.1-1"/>
    <property type="match status" value="1"/>
</dbReference>
<evidence type="ECO:0000256" key="12">
    <source>
        <dbReference type="HAMAP-Rule" id="MF_00983"/>
    </source>
</evidence>
<dbReference type="InterPro" id="IPR041222">
    <property type="entry name" value="PriA_3primeBD"/>
</dbReference>
<keyword evidence="4 12" id="KW-0547">Nucleotide-binding</keyword>
<evidence type="ECO:0000313" key="17">
    <source>
        <dbReference type="Proteomes" id="UP000235330"/>
    </source>
</evidence>
<keyword evidence="9 12" id="KW-0238">DNA-binding</keyword>
<dbReference type="GO" id="GO:0006270">
    <property type="term" value="P:DNA replication initiation"/>
    <property type="evidence" value="ECO:0007669"/>
    <property type="project" value="TreeGrafter"/>
</dbReference>
<feature type="domain" description="Helicase ATP-binding" evidence="14">
    <location>
        <begin position="211"/>
        <end position="377"/>
    </location>
</feature>
<evidence type="ECO:0000256" key="4">
    <source>
        <dbReference type="ARBA" id="ARBA00022741"/>
    </source>
</evidence>
<dbReference type="NCBIfam" id="NF004067">
    <property type="entry name" value="PRK05580.1-4"/>
    <property type="match status" value="1"/>
</dbReference>
<reference evidence="17" key="1">
    <citation type="submission" date="2016-07" db="EMBL/GenBank/DDBJ databases">
        <title>Nontailed viruses are major unrecognized killers of bacteria in the ocean.</title>
        <authorList>
            <person name="Kauffman K."/>
            <person name="Hussain F."/>
            <person name="Yang J."/>
            <person name="Arevalo P."/>
            <person name="Brown J."/>
            <person name="Cutler M."/>
            <person name="Kelly L."/>
            <person name="Polz M.F."/>
        </authorList>
    </citation>
    <scope>NUCLEOTIDE SEQUENCE [LARGE SCALE GENOMIC DNA]</scope>
    <source>
        <strain evidence="17">10N.261.55.E11</strain>
    </source>
</reference>
<dbReference type="Pfam" id="PF00271">
    <property type="entry name" value="Helicase_C"/>
    <property type="match status" value="1"/>
</dbReference>
<dbReference type="Pfam" id="PF18319">
    <property type="entry name" value="Zn_ribbon_PriA"/>
    <property type="match status" value="1"/>
</dbReference>
<dbReference type="GO" id="GO:0006310">
    <property type="term" value="P:DNA recombination"/>
    <property type="evidence" value="ECO:0007669"/>
    <property type="project" value="InterPro"/>
</dbReference>
<feature type="binding site" evidence="12">
    <location>
        <position position="439"/>
    </location>
    <ligand>
        <name>Zn(2+)</name>
        <dbReference type="ChEBI" id="CHEBI:29105"/>
        <label>1</label>
    </ligand>
</feature>
<dbReference type="Proteomes" id="UP000235330">
    <property type="component" value="Unassembled WGS sequence"/>
</dbReference>
<dbReference type="SMART" id="SM00490">
    <property type="entry name" value="HELICc"/>
    <property type="match status" value="1"/>
</dbReference>
<accession>A0A2N7FCX4</accession>
<keyword evidence="1 12" id="KW-0639">Primosome</keyword>
<dbReference type="HAMAP" id="MF_00983">
    <property type="entry name" value="PriA"/>
    <property type="match status" value="1"/>
</dbReference>
<evidence type="ECO:0000313" key="16">
    <source>
        <dbReference type="EMBL" id="PMJ67148.1"/>
    </source>
</evidence>
<comment type="cofactor">
    <cofactor evidence="12">
        <name>Zn(2+)</name>
        <dbReference type="ChEBI" id="CHEBI:29105"/>
    </cofactor>
    <text evidence="12">Binds 2 zinc ions per subunit.</text>
</comment>